<dbReference type="Pfam" id="PF07690">
    <property type="entry name" value="MFS_1"/>
    <property type="match status" value="1"/>
</dbReference>
<dbReference type="InterPro" id="IPR011701">
    <property type="entry name" value="MFS"/>
</dbReference>
<organism evidence="8 9">
    <name type="scientific">Streptomyces caledonius</name>
    <dbReference type="NCBI Taxonomy" id="3134107"/>
    <lineage>
        <taxon>Bacteria</taxon>
        <taxon>Bacillati</taxon>
        <taxon>Actinomycetota</taxon>
        <taxon>Actinomycetes</taxon>
        <taxon>Kitasatosporales</taxon>
        <taxon>Streptomycetaceae</taxon>
        <taxon>Streptomyces</taxon>
    </lineage>
</organism>
<dbReference type="Proteomes" id="UP001382904">
    <property type="component" value="Unassembled WGS sequence"/>
</dbReference>
<feature type="transmembrane region" description="Helical" evidence="7">
    <location>
        <begin position="50"/>
        <end position="69"/>
    </location>
</feature>
<evidence type="ECO:0000256" key="4">
    <source>
        <dbReference type="ARBA" id="ARBA00022989"/>
    </source>
</evidence>
<feature type="region of interest" description="Disordered" evidence="6">
    <location>
        <begin position="410"/>
        <end position="432"/>
    </location>
</feature>
<evidence type="ECO:0000256" key="1">
    <source>
        <dbReference type="ARBA" id="ARBA00004651"/>
    </source>
</evidence>
<name>A0ABU8U8Q5_9ACTN</name>
<feature type="transmembrane region" description="Helical" evidence="7">
    <location>
        <begin position="288"/>
        <end position="308"/>
    </location>
</feature>
<sequence>MHGLPSMAAVICSTIDRLSPRRNPFSSAILQPLEGYLMTLFPAHFRSPHFTPALLFVNTCGSFLLLVSLSTHVGSVTGSGLLAGAVLSAPWLPALLLAGPLNRLLGRRAPERLVRLAEAASLLLTAAALLAPGHALLATATALVLARGFFETVTRSATSVVLRGAVAAQRLDRANTVAEIGKLTGLSVGAALAEPAASALSLRGLIAVNVATLALSALLAWALPARSGEDPERARDAAGSASGTRLRVEDPVLRRLFARFLLVAFWQGFHTVAVTVIPLHVLGGGTRLVGLFVAISAVAVFAGSLAALPAQQYLGRVPSSVWAVLPMPPLLAAVLVGRTAATLALYALFLVLFEIAYVHYNNRLLAAASAEELASVVTLRATLLPSGVAVSILVMGALCDLVGPCPRSWWSPPSPSRSPQRPARPGKPGEDP</sequence>
<protein>
    <submittedName>
        <fullName evidence="8">MFS transporter</fullName>
    </submittedName>
</protein>
<gene>
    <name evidence="8" type="ORF">WKI68_29015</name>
</gene>
<dbReference type="Gene3D" id="1.20.1250.20">
    <property type="entry name" value="MFS general substrate transporter like domains"/>
    <property type="match status" value="1"/>
</dbReference>
<evidence type="ECO:0000256" key="6">
    <source>
        <dbReference type="SAM" id="MobiDB-lite"/>
    </source>
</evidence>
<evidence type="ECO:0000256" key="5">
    <source>
        <dbReference type="ARBA" id="ARBA00023136"/>
    </source>
</evidence>
<evidence type="ECO:0000256" key="3">
    <source>
        <dbReference type="ARBA" id="ARBA00022692"/>
    </source>
</evidence>
<accession>A0ABU8U8Q5</accession>
<keyword evidence="5 7" id="KW-0472">Membrane</keyword>
<dbReference type="PANTHER" id="PTHR23513:SF6">
    <property type="entry name" value="MAJOR FACILITATOR SUPERFAMILY ASSOCIATED DOMAIN-CONTAINING PROTEIN"/>
    <property type="match status" value="1"/>
</dbReference>
<feature type="transmembrane region" description="Helical" evidence="7">
    <location>
        <begin position="204"/>
        <end position="223"/>
    </location>
</feature>
<dbReference type="PANTHER" id="PTHR23513">
    <property type="entry name" value="INTEGRAL MEMBRANE EFFLUX PROTEIN-RELATED"/>
    <property type="match status" value="1"/>
</dbReference>
<keyword evidence="3 7" id="KW-0812">Transmembrane</keyword>
<feature type="transmembrane region" description="Helical" evidence="7">
    <location>
        <begin position="122"/>
        <end position="146"/>
    </location>
</feature>
<dbReference type="SUPFAM" id="SSF103473">
    <property type="entry name" value="MFS general substrate transporter"/>
    <property type="match status" value="1"/>
</dbReference>
<dbReference type="EMBL" id="JBBKAM010000002">
    <property type="protein sequence ID" value="MEJ8644266.1"/>
    <property type="molecule type" value="Genomic_DNA"/>
</dbReference>
<evidence type="ECO:0000256" key="7">
    <source>
        <dbReference type="SAM" id="Phobius"/>
    </source>
</evidence>
<reference evidence="8 9" key="1">
    <citation type="submission" date="2024-03" db="EMBL/GenBank/DDBJ databases">
        <title>Novel Streptomyces species of biotechnological and ecological value are a feature of Machair soil.</title>
        <authorList>
            <person name="Prole J.R."/>
            <person name="Goodfellow M."/>
            <person name="Allenby N."/>
            <person name="Ward A.C."/>
        </authorList>
    </citation>
    <scope>NUCLEOTIDE SEQUENCE [LARGE SCALE GENOMIC DNA]</scope>
    <source>
        <strain evidence="8 9">MS1.HAVA.3</strain>
    </source>
</reference>
<keyword evidence="2" id="KW-1003">Cell membrane</keyword>
<evidence type="ECO:0000313" key="9">
    <source>
        <dbReference type="Proteomes" id="UP001382904"/>
    </source>
</evidence>
<feature type="transmembrane region" description="Helical" evidence="7">
    <location>
        <begin position="256"/>
        <end position="282"/>
    </location>
</feature>
<comment type="caution">
    <text evidence="8">The sequence shown here is derived from an EMBL/GenBank/DDBJ whole genome shotgun (WGS) entry which is preliminary data.</text>
</comment>
<proteinExistence type="predicted"/>
<evidence type="ECO:0000313" key="8">
    <source>
        <dbReference type="EMBL" id="MEJ8644266.1"/>
    </source>
</evidence>
<keyword evidence="4 7" id="KW-1133">Transmembrane helix</keyword>
<dbReference type="InterPro" id="IPR036259">
    <property type="entry name" value="MFS_trans_sf"/>
</dbReference>
<keyword evidence="9" id="KW-1185">Reference proteome</keyword>
<feature type="transmembrane region" description="Helical" evidence="7">
    <location>
        <begin position="81"/>
        <end position="101"/>
    </location>
</feature>
<feature type="compositionally biased region" description="Low complexity" evidence="6">
    <location>
        <begin position="410"/>
        <end position="423"/>
    </location>
</feature>
<comment type="subcellular location">
    <subcellularLocation>
        <location evidence="1">Cell membrane</location>
        <topology evidence="1">Multi-pass membrane protein</topology>
    </subcellularLocation>
</comment>
<evidence type="ECO:0000256" key="2">
    <source>
        <dbReference type="ARBA" id="ARBA00022475"/>
    </source>
</evidence>